<organism evidence="1">
    <name type="scientific">marine metagenome</name>
    <dbReference type="NCBI Taxonomy" id="408172"/>
    <lineage>
        <taxon>unclassified sequences</taxon>
        <taxon>metagenomes</taxon>
        <taxon>ecological metagenomes</taxon>
    </lineage>
</organism>
<reference evidence="1" key="1">
    <citation type="submission" date="2018-05" db="EMBL/GenBank/DDBJ databases">
        <authorList>
            <person name="Lanie J.A."/>
            <person name="Ng W.-L."/>
            <person name="Kazmierczak K.M."/>
            <person name="Andrzejewski T.M."/>
            <person name="Davidsen T.M."/>
            <person name="Wayne K.J."/>
            <person name="Tettelin H."/>
            <person name="Glass J.I."/>
            <person name="Rusch D."/>
            <person name="Podicherti R."/>
            <person name="Tsui H.-C.T."/>
            <person name="Winkler M.E."/>
        </authorList>
    </citation>
    <scope>NUCLEOTIDE SEQUENCE</scope>
</reference>
<sequence length="144" mass="16682">MFRRRRYQVFTYYYHVDNPDRWNTDFSELKENGIQYLVVSEGFDLKNILTTNAGKEQLIRFLDAADAQDLSCILNPGNPRELYLLPDARRWRIDYIRHVAETLGDHPAVYALMLEDAPTGGANAGLERWKTVTAELEGRIESDN</sequence>
<name>A0A382UCT1_9ZZZZ</name>
<evidence type="ECO:0000313" key="1">
    <source>
        <dbReference type="EMBL" id="SVD31665.1"/>
    </source>
</evidence>
<dbReference type="InterPro" id="IPR017853">
    <property type="entry name" value="GH"/>
</dbReference>
<feature type="non-terminal residue" evidence="1">
    <location>
        <position position="144"/>
    </location>
</feature>
<dbReference type="EMBL" id="UINC01142993">
    <property type="protein sequence ID" value="SVD31665.1"/>
    <property type="molecule type" value="Genomic_DNA"/>
</dbReference>
<dbReference type="SUPFAM" id="SSF51445">
    <property type="entry name" value="(Trans)glycosidases"/>
    <property type="match status" value="1"/>
</dbReference>
<dbReference type="AlphaFoldDB" id="A0A382UCT1"/>
<accession>A0A382UCT1</accession>
<proteinExistence type="predicted"/>
<dbReference type="Gene3D" id="3.20.20.80">
    <property type="entry name" value="Glycosidases"/>
    <property type="match status" value="1"/>
</dbReference>
<gene>
    <name evidence="1" type="ORF">METZ01_LOCUS384519</name>
</gene>
<protein>
    <submittedName>
        <fullName evidence="1">Uncharacterized protein</fullName>
    </submittedName>
</protein>